<evidence type="ECO:0000256" key="3">
    <source>
        <dbReference type="ARBA" id="ARBA00023125"/>
    </source>
</evidence>
<dbReference type="AlphaFoldDB" id="A0A1L8CPH5"/>
<protein>
    <recommendedName>
        <fullName evidence="10">Integrase</fullName>
    </recommendedName>
</protein>
<organism evidence="8 9">
    <name type="scientific">Mariprofundus micogutta</name>
    <dbReference type="NCBI Taxonomy" id="1921010"/>
    <lineage>
        <taxon>Bacteria</taxon>
        <taxon>Pseudomonadati</taxon>
        <taxon>Pseudomonadota</taxon>
        <taxon>Candidatius Mariprofundia</taxon>
        <taxon>Mariprofundales</taxon>
        <taxon>Mariprofundaceae</taxon>
        <taxon>Mariprofundus</taxon>
    </lineage>
</organism>
<dbReference type="EMBL" id="BDFD01000016">
    <property type="protein sequence ID" value="GAV20822.1"/>
    <property type="molecule type" value="Genomic_DNA"/>
</dbReference>
<dbReference type="CDD" id="cd00801">
    <property type="entry name" value="INT_P4_C"/>
    <property type="match status" value="1"/>
</dbReference>
<sequence>MAKHMIASDISIRTAKPKDKAYRISDGGGLYMLVQTSGAKWWRLDYSIAGKRKTLSLGVYDKVTLKKARAEADRAGKLIADGIDPSDKRKAKKKAEAAAIDREQRIKYGVPLQDSFEEVAREWHENRSVKLSEKHADRILLQFVKDVFPWLGHLTIGEIEAPEVLEMLRRVEARGAIETTHRIKANCSRVFSYAIAIGKAKRNPCEDIKSEDVLTPVVHKRMATITDPKRVGELLRAITGYSGSFITRCALQFAPYVFVRPGELRHAEWAEFDLEAAEWRIPAHKMKVKEKHIVPLSLQAVAVLREIQVLTGNGKYVFPSVRSDSRPMSENTVNAALRRMGYEKSDICGHGFRAMASTLLHERGWESDVIERQLAHRETNKVKAAYNHAQHLPRRKKMMQHWADYLDGLRDGADVVPIGRANASLSV</sequence>
<dbReference type="InterPro" id="IPR025166">
    <property type="entry name" value="Integrase_DNA_bind_dom"/>
</dbReference>
<evidence type="ECO:0000256" key="5">
    <source>
        <dbReference type="PROSITE-ProRule" id="PRU01248"/>
    </source>
</evidence>
<dbReference type="Pfam" id="PF22022">
    <property type="entry name" value="Phage_int_M"/>
    <property type="match status" value="1"/>
</dbReference>
<dbReference type="InterPro" id="IPR044068">
    <property type="entry name" value="CB"/>
</dbReference>
<dbReference type="InterPro" id="IPR053876">
    <property type="entry name" value="Phage_int_M"/>
</dbReference>
<name>A0A1L8CPH5_9PROT</name>
<dbReference type="PROSITE" id="PS51898">
    <property type="entry name" value="TYR_RECOMBINASE"/>
    <property type="match status" value="1"/>
</dbReference>
<evidence type="ECO:0008006" key="10">
    <source>
        <dbReference type="Google" id="ProtNLM"/>
    </source>
</evidence>
<dbReference type="Gene3D" id="3.30.160.390">
    <property type="entry name" value="Integrase, DNA-binding domain"/>
    <property type="match status" value="1"/>
</dbReference>
<keyword evidence="4" id="KW-0233">DNA recombination</keyword>
<accession>A0A1L8CPH5</accession>
<keyword evidence="3 5" id="KW-0238">DNA-binding</keyword>
<dbReference type="Pfam" id="PF13356">
    <property type="entry name" value="Arm-DNA-bind_3"/>
    <property type="match status" value="1"/>
</dbReference>
<dbReference type="STRING" id="1921010.MMIC_P1797"/>
<gene>
    <name evidence="8" type="ORF">MMIC_P1797</name>
</gene>
<dbReference type="GO" id="GO:0003677">
    <property type="term" value="F:DNA binding"/>
    <property type="evidence" value="ECO:0007669"/>
    <property type="project" value="UniProtKB-UniRule"/>
</dbReference>
<comment type="caution">
    <text evidence="8">The sequence shown here is derived from an EMBL/GenBank/DDBJ whole genome shotgun (WGS) entry which is preliminary data.</text>
</comment>
<dbReference type="Proteomes" id="UP000231632">
    <property type="component" value="Unassembled WGS sequence"/>
</dbReference>
<dbReference type="InterPro" id="IPR050808">
    <property type="entry name" value="Phage_Integrase"/>
</dbReference>
<evidence type="ECO:0000256" key="1">
    <source>
        <dbReference type="ARBA" id="ARBA00008857"/>
    </source>
</evidence>
<evidence type="ECO:0000256" key="2">
    <source>
        <dbReference type="ARBA" id="ARBA00022908"/>
    </source>
</evidence>
<dbReference type="InterPro" id="IPR038488">
    <property type="entry name" value="Integrase_DNA-bd_sf"/>
</dbReference>
<evidence type="ECO:0000259" key="7">
    <source>
        <dbReference type="PROSITE" id="PS51900"/>
    </source>
</evidence>
<comment type="similarity">
    <text evidence="1">Belongs to the 'phage' integrase family.</text>
</comment>
<feature type="domain" description="Core-binding (CB)" evidence="7">
    <location>
        <begin position="114"/>
        <end position="195"/>
    </location>
</feature>
<dbReference type="Pfam" id="PF00589">
    <property type="entry name" value="Phage_integrase"/>
    <property type="match status" value="1"/>
</dbReference>
<evidence type="ECO:0000313" key="9">
    <source>
        <dbReference type="Proteomes" id="UP000231632"/>
    </source>
</evidence>
<reference evidence="8 9" key="1">
    <citation type="journal article" date="2017" name="Arch. Microbiol.">
        <title>Mariprofundus micogutta sp. nov., a novel iron-oxidizing zetaproteobacterium isolated from a deep-sea hydrothermal field at the Bayonnaise knoll of the Izu-Ogasawara arc, and a description of Mariprofundales ord. nov. and Zetaproteobacteria classis nov.</title>
        <authorList>
            <person name="Makita H."/>
            <person name="Tanaka E."/>
            <person name="Mitsunobu S."/>
            <person name="Miyazaki M."/>
            <person name="Nunoura T."/>
            <person name="Uematsu K."/>
            <person name="Takaki Y."/>
            <person name="Nishi S."/>
            <person name="Shimamura S."/>
            <person name="Takai K."/>
        </authorList>
    </citation>
    <scope>NUCLEOTIDE SEQUENCE [LARGE SCALE GENOMIC DNA]</scope>
    <source>
        <strain evidence="8 9">ET2</strain>
    </source>
</reference>
<dbReference type="InterPro" id="IPR011010">
    <property type="entry name" value="DNA_brk_join_enz"/>
</dbReference>
<dbReference type="PROSITE" id="PS51900">
    <property type="entry name" value="CB"/>
    <property type="match status" value="1"/>
</dbReference>
<dbReference type="PANTHER" id="PTHR30629">
    <property type="entry name" value="PROPHAGE INTEGRASE"/>
    <property type="match status" value="1"/>
</dbReference>
<keyword evidence="9" id="KW-1185">Reference proteome</keyword>
<dbReference type="InterPro" id="IPR010998">
    <property type="entry name" value="Integrase_recombinase_N"/>
</dbReference>
<dbReference type="Gene3D" id="1.10.150.130">
    <property type="match status" value="1"/>
</dbReference>
<dbReference type="InterPro" id="IPR002104">
    <property type="entry name" value="Integrase_catalytic"/>
</dbReference>
<evidence type="ECO:0000259" key="6">
    <source>
        <dbReference type="PROSITE" id="PS51898"/>
    </source>
</evidence>
<evidence type="ECO:0000313" key="8">
    <source>
        <dbReference type="EMBL" id="GAV20822.1"/>
    </source>
</evidence>
<dbReference type="SUPFAM" id="SSF56349">
    <property type="entry name" value="DNA breaking-rejoining enzymes"/>
    <property type="match status" value="1"/>
</dbReference>
<dbReference type="RefSeq" id="WP_227819449.1">
    <property type="nucleotide sequence ID" value="NZ_BDFD01000016.1"/>
</dbReference>
<dbReference type="InterPro" id="IPR013762">
    <property type="entry name" value="Integrase-like_cat_sf"/>
</dbReference>
<evidence type="ECO:0000256" key="4">
    <source>
        <dbReference type="ARBA" id="ARBA00023172"/>
    </source>
</evidence>
<dbReference type="PANTHER" id="PTHR30629:SF2">
    <property type="entry name" value="PROPHAGE INTEGRASE INTS-RELATED"/>
    <property type="match status" value="1"/>
</dbReference>
<dbReference type="GO" id="GO:0015074">
    <property type="term" value="P:DNA integration"/>
    <property type="evidence" value="ECO:0007669"/>
    <property type="project" value="UniProtKB-KW"/>
</dbReference>
<dbReference type="Gene3D" id="1.10.443.10">
    <property type="entry name" value="Intergrase catalytic core"/>
    <property type="match status" value="1"/>
</dbReference>
<proteinExistence type="inferred from homology"/>
<keyword evidence="2" id="KW-0229">DNA integration</keyword>
<dbReference type="GO" id="GO:0006310">
    <property type="term" value="P:DNA recombination"/>
    <property type="evidence" value="ECO:0007669"/>
    <property type="project" value="UniProtKB-KW"/>
</dbReference>
<feature type="domain" description="Tyr recombinase" evidence="6">
    <location>
        <begin position="220"/>
        <end position="400"/>
    </location>
</feature>